<dbReference type="Pfam" id="PF13086">
    <property type="entry name" value="AAA_11"/>
    <property type="match status" value="2"/>
</dbReference>
<dbReference type="CDD" id="cd18808">
    <property type="entry name" value="SF1_C_Upf1"/>
    <property type="match status" value="1"/>
</dbReference>
<dbReference type="Proteomes" id="UP000515125">
    <property type="component" value="Unplaced"/>
</dbReference>
<dbReference type="Pfam" id="PF13087">
    <property type="entry name" value="AAA_12"/>
    <property type="match status" value="1"/>
</dbReference>
<evidence type="ECO:0000256" key="1">
    <source>
        <dbReference type="SAM" id="Coils"/>
    </source>
</evidence>
<feature type="domain" description="DNA2/NAM7 helicase helicase" evidence="3">
    <location>
        <begin position="2079"/>
        <end position="2131"/>
    </location>
</feature>
<feature type="compositionally biased region" description="Basic and acidic residues" evidence="2">
    <location>
        <begin position="841"/>
        <end position="854"/>
    </location>
</feature>
<feature type="compositionally biased region" description="Low complexity" evidence="2">
    <location>
        <begin position="859"/>
        <end position="881"/>
    </location>
</feature>
<feature type="region of interest" description="Disordered" evidence="2">
    <location>
        <begin position="558"/>
        <end position="595"/>
    </location>
</feature>
<dbReference type="GeneID" id="34621064"/>
<feature type="compositionally biased region" description="Polar residues" evidence="2">
    <location>
        <begin position="2570"/>
        <end position="2586"/>
    </location>
</feature>
<dbReference type="PANTHER" id="PTHR10887">
    <property type="entry name" value="DNA2/NAM7 HELICASE FAMILY"/>
    <property type="match status" value="1"/>
</dbReference>
<feature type="region of interest" description="Disordered" evidence="2">
    <location>
        <begin position="1370"/>
        <end position="1390"/>
    </location>
</feature>
<dbReference type="InterPro" id="IPR041679">
    <property type="entry name" value="DNA2/NAM7-like_C"/>
</dbReference>
<feature type="region of interest" description="Disordered" evidence="2">
    <location>
        <begin position="2521"/>
        <end position="2628"/>
    </location>
</feature>
<feature type="compositionally biased region" description="Low complexity" evidence="2">
    <location>
        <begin position="676"/>
        <end position="686"/>
    </location>
</feature>
<dbReference type="RefSeq" id="XP_026192195.1">
    <property type="nucleotide sequence ID" value="XM_026336410.1"/>
</dbReference>
<accession>A0A6P6RYL2</accession>
<name>A0A6P6RYL2_9EIME</name>
<feature type="compositionally biased region" description="Polar residues" evidence="2">
    <location>
        <begin position="1968"/>
        <end position="1979"/>
    </location>
</feature>
<sequence>MWAPHDGDVIPLAPQGLPSLPEALLCVSDLSDSDAVDAAICTALERLDSAYQNRAVECFLCGSSAHTASARNSCAKSSGQLPREVYVRRLLLAFARDVEGSWLEQLEWFLLHCAACCCSYLSAQEELLRSFCCHSRDQEAAVFLYREWIAYDLSRLMRSLHALRESLPAAADARQEATQNLQQKSESRNRIYSNRTYSNSRCSNTILETTVAQLLLGAGRLLTARTETSANVLLCFLGERLPLSQLLQQLLLPHPDELQARLTPAEQALAKRHPRPPSWPPDGGSKETLLLLSHQTRGLYRLLEELQQLMGQQQLMRQQQLMGQQQLMRQQQLMGQQQLMQQQQQQREVLQQLLQQQHPWGDMQLSPLCLLLPLLPDPVQCMMAAAALTEQKSDLLLPQLLSLQSHCLLALRAVCCGALHSIALTQQHLVLQQLRPTAAAGARAAGCKDSTEGVEATPQGPTKLLQIVEFWLKALASSCYSLVCSSGSSSCCVEPSLQPQEGEGGDGGGRLMVNASQENLAVFSQLLKALHALYIVLLPRVPPAVCAVLRQQETPDVLRPQLSTRRGEQKAAADAGGTAARRRPGESRSSDGCNGVNAEVDVSEVYKLLLSVPGNAEVLPLLGAEATRPLSLSLLQCLATPVGAALLLLKQRLRHSSEAASSDGLCEGDVQGMPLRGGADAARAAASPLQQLQCSEEQRKQTREQQQEQQAENQQAQQIVVDDDYVMWLDKDPGVYEAAPLPEEALPNARPWRVLPTGGGAGETAAAPSRSDASQQQEQQVTPQSEQQEGPEAFIDFACCCNEALALVQKVLSCPPVRAVCRCSRTRGRSASGSRSGYDMSDARRETTAPESRRPCPSPSVAGSAPVGAASPEAAASTETAADGTAASSAEVCCGSCSARALRAEWRKALKRWQRLGEALAAVLRRFVGAAGAAATKGRPYDFFFDGLNSGTPGSSRNSFCAEPEQQAPRLHACLSAQLQLAEATAAAAVAADAAEGVVEDSEETREIDCKTDLGASRVASGRSQEVEGKEMVVEVQYLDSDESCTLLTAPRDPLPGGKKGACPATAVEAVGSPARQSGSQEAWHVTLEDVDGVADFLSLFDEEEIEQQMQQADAVRTAETAAATQSQWIEEELRQQQQQQQLQQQLQRQEVRADHDVSGTTDEDFGDAAAAADAVLWSSGSGDEEAAGQATSAAAEPGVGSTRRASVVLLSSDSDSSGEGSVVPVNVSQQRLEKKRVGTKNLFKSVLRRQKHLTGGEGVCSATTALSERSKQLLDIRREAYREAAAATAAAAAVRSPEGGGDAALSVAATKPKRRRLTEEGAEKAAERAVAEKQRSSARFQQRASAAVAAIGLPAEDRRPAVRLLSPSCAGTVGASRDGGRRASEQEQQIRQVQETLQRDRRTWRQQQRQAHETARVALLRFLWSLLETDIFSLASSPQEMSLAEASAAAAARDSSKRLQPQVAALAAVSKAHPLPLRFDALQRLQHLRQNRLRGQRCVLNRLRNAGSQWTAATFSVGTAAMAASATAAAGGRYADVYAAARAAAMGASSAATDTPVLRPGDLLLLIPETPFFNNGEVVPTPASPISTAASAAQQKETEEASSWCGRVINKRTIRPRNGYTIGVVEAWSTPEQRQEGLTVRLLLGASVSIAVEPQRINSLRLELNSSWWLFVLQSLTPVLRDVMGLFQCAACPFVDCILSPFRVTTQQQPHSRQQRQGSSANLQLLKCTADAAAPVPGAADLLLQLRLQQHHMQRVATNYRLNKSQYRQFAAAPRSTRDSKASGAAAAGAVATAEGSKKLLVCAPSNAAVDEIAERILRDGLLDASTGDIVQPACLRIGHLERIRPSVRCIGYDAAFTSLLQQKEAALRSKFASEIELLQKRRQQLQQEIDEMERQQHQQQILSQHKQQQQQFLQAAAHMLREEGQPAEAAAVAAAGNSSASNLLGGDASPSNSSLAASSVVSERSQQPAHQSPQTKTEVMRLQLQNRLAEKRRLGDVLHRKRRGLQLRLGVLPRLVRRHLVASADIIFSTLSGCGSEILDPLCEDESDVDFAAAGAPEGGTNIIDQRRGKKLISSPSSSSLSSDLHFACVIVDEAGQATEVASLIPLRLRCDRLFLFGDPLQLPPLICSFAAQAKGLGRSLMARLALCCQQQEQKAWEEDEQAQTTQLQREVAFYFLATQYRMHPLIVEFPGRVFYGSRLETSESVLQRGPLPAPLRGAPLRFFHMCCSPRREDEYATAATGSSRFSYCNRGEALFVSQLVILLHKVFQQQQKEQHLSLADVGIISPYRAQAELILFFLKEAPELRGVALPETDTVDAFQGREKAVIIVSFVRSGAPQAAPQQQEDTLCGAWGTTEGAQQQLPLDIFALQKPHTDASGSSTTQAAGGGTGACVTETPSVKRRQLGFVADERRLNVSLTRAQRALWLVGDALLLESNPLLRRLVSFVKSVPGACIDVVQQQSTRQPQQHQQEPQQQVEWTRKAVTKEDIDAFFAATLRQTIKANMQQRLQQQRELKHLERPLPASPAAGSVGSAGVSTLSRVRDLPHHKRARETPEATAAPATERTDASSDTYSKQCTGTRSTGKSKAVEDSYNERGTAPPTSSSSKLGGPNMIRRTGGWTTLRKGS</sequence>
<dbReference type="GO" id="GO:0016604">
    <property type="term" value="C:nuclear body"/>
    <property type="evidence" value="ECO:0007669"/>
    <property type="project" value="TreeGrafter"/>
</dbReference>
<dbReference type="SUPFAM" id="SSF52540">
    <property type="entry name" value="P-loop containing nucleoside triphosphate hydrolases"/>
    <property type="match status" value="1"/>
</dbReference>
<feature type="region of interest" description="Disordered" evidence="2">
    <location>
        <begin position="1296"/>
        <end position="1325"/>
    </location>
</feature>
<proteinExistence type="predicted"/>
<evidence type="ECO:0000313" key="5">
    <source>
        <dbReference type="Proteomes" id="UP000515125"/>
    </source>
</evidence>
<dbReference type="InterPro" id="IPR047187">
    <property type="entry name" value="SF1_C_Upf1"/>
</dbReference>
<feature type="region of interest" description="Disordered" evidence="2">
    <location>
        <begin position="747"/>
        <end position="788"/>
    </location>
</feature>
<feature type="region of interest" description="Disordered" evidence="2">
    <location>
        <begin position="1180"/>
        <end position="1202"/>
    </location>
</feature>
<feature type="region of interest" description="Disordered" evidence="2">
    <location>
        <begin position="827"/>
        <end position="881"/>
    </location>
</feature>
<reference evidence="6" key="1">
    <citation type="submission" date="2025-08" db="UniProtKB">
        <authorList>
            <consortium name="RefSeq"/>
        </authorList>
    </citation>
    <scope>IDENTIFICATION</scope>
</reference>
<gene>
    <name evidence="6" type="primary">LOC34621064</name>
</gene>
<feature type="region of interest" description="Disordered" evidence="2">
    <location>
        <begin position="658"/>
        <end position="717"/>
    </location>
</feature>
<dbReference type="OrthoDB" id="6513042at2759"/>
<feature type="coiled-coil region" evidence="1">
    <location>
        <begin position="1870"/>
        <end position="1904"/>
    </location>
</feature>
<evidence type="ECO:0000256" key="2">
    <source>
        <dbReference type="SAM" id="MobiDB-lite"/>
    </source>
</evidence>
<feature type="compositionally biased region" description="Basic and acidic residues" evidence="2">
    <location>
        <begin position="696"/>
        <end position="706"/>
    </location>
</feature>
<protein>
    <submittedName>
        <fullName evidence="6">Uncharacterized protein LOC34621064</fullName>
    </submittedName>
</protein>
<dbReference type="PANTHER" id="PTHR10887:SF495">
    <property type="entry name" value="HELICASE SENATAXIN ISOFORM X1-RELATED"/>
    <property type="match status" value="1"/>
</dbReference>
<evidence type="ECO:0000259" key="4">
    <source>
        <dbReference type="Pfam" id="PF13087"/>
    </source>
</evidence>
<feature type="compositionally biased region" description="Low complexity" evidence="2">
    <location>
        <begin position="1950"/>
        <end position="1967"/>
    </location>
</feature>
<organism evidence="5 6">
    <name type="scientific">Cyclospora cayetanensis</name>
    <dbReference type="NCBI Taxonomy" id="88456"/>
    <lineage>
        <taxon>Eukaryota</taxon>
        <taxon>Sar</taxon>
        <taxon>Alveolata</taxon>
        <taxon>Apicomplexa</taxon>
        <taxon>Conoidasida</taxon>
        <taxon>Coccidia</taxon>
        <taxon>Eucoccidiorida</taxon>
        <taxon>Eimeriorina</taxon>
        <taxon>Eimeriidae</taxon>
        <taxon>Cyclospora</taxon>
    </lineage>
</organism>
<feature type="region of interest" description="Disordered" evidence="2">
    <location>
        <begin position="1945"/>
        <end position="1980"/>
    </location>
</feature>
<feature type="compositionally biased region" description="Low complexity" evidence="2">
    <location>
        <begin position="707"/>
        <end position="717"/>
    </location>
</feature>
<feature type="compositionally biased region" description="Low complexity" evidence="2">
    <location>
        <begin position="775"/>
        <end position="788"/>
    </location>
</feature>
<dbReference type="GO" id="GO:0006369">
    <property type="term" value="P:termination of RNA polymerase II transcription"/>
    <property type="evidence" value="ECO:0007669"/>
    <property type="project" value="TreeGrafter"/>
</dbReference>
<feature type="domain" description="DNA2/NAM7 helicase-like C-terminal" evidence="4">
    <location>
        <begin position="2171"/>
        <end position="2432"/>
    </location>
</feature>
<evidence type="ECO:0000313" key="6">
    <source>
        <dbReference type="RefSeq" id="XP_026192195.1"/>
    </source>
</evidence>
<dbReference type="InterPro" id="IPR041677">
    <property type="entry name" value="DNA2/NAM7_AAA_11"/>
</dbReference>
<dbReference type="InterPro" id="IPR045055">
    <property type="entry name" value="DNA2/NAM7-like"/>
</dbReference>
<keyword evidence="1" id="KW-0175">Coiled coil</keyword>
<dbReference type="GO" id="GO:0001147">
    <property type="term" value="F:transcription termination site sequence-specific DNA binding"/>
    <property type="evidence" value="ECO:0007669"/>
    <property type="project" value="TreeGrafter"/>
</dbReference>
<feature type="region of interest" description="Disordered" evidence="2">
    <location>
        <begin position="2375"/>
        <end position="2396"/>
    </location>
</feature>
<feature type="domain" description="DNA2/NAM7 helicase helicase" evidence="3">
    <location>
        <begin position="1792"/>
        <end position="2042"/>
    </location>
</feature>
<evidence type="ECO:0000259" key="3">
    <source>
        <dbReference type="Pfam" id="PF13086"/>
    </source>
</evidence>
<feature type="compositionally biased region" description="Low complexity" evidence="2">
    <location>
        <begin position="1188"/>
        <end position="1197"/>
    </location>
</feature>
<dbReference type="GO" id="GO:0004386">
    <property type="term" value="F:helicase activity"/>
    <property type="evidence" value="ECO:0007669"/>
    <property type="project" value="InterPro"/>
</dbReference>
<feature type="compositionally biased region" description="Low complexity" evidence="2">
    <location>
        <begin position="2526"/>
        <end position="2538"/>
    </location>
</feature>
<dbReference type="Gene3D" id="3.40.50.300">
    <property type="entry name" value="P-loop containing nucleotide triphosphate hydrolases"/>
    <property type="match status" value="2"/>
</dbReference>
<dbReference type="InterPro" id="IPR027417">
    <property type="entry name" value="P-loop_NTPase"/>
</dbReference>
<keyword evidence="5" id="KW-1185">Reference proteome</keyword>